<dbReference type="PANTHER" id="PTHR30482">
    <property type="entry name" value="HIGH-AFFINITY BRANCHED-CHAIN AMINO ACID TRANSPORT SYSTEM PERMEASE"/>
    <property type="match status" value="1"/>
</dbReference>
<evidence type="ECO:0000256" key="5">
    <source>
        <dbReference type="ARBA" id="ARBA00023136"/>
    </source>
</evidence>
<dbReference type="EMBL" id="ARXX01000046">
    <property type="protein sequence ID" value="MBF5057448.1"/>
    <property type="molecule type" value="Genomic_DNA"/>
</dbReference>
<name>A0ABS0ATJ9_9GAMM</name>
<feature type="transmembrane region" description="Helical" evidence="7">
    <location>
        <begin position="349"/>
        <end position="372"/>
    </location>
</feature>
<reference evidence="8 9" key="1">
    <citation type="submission" date="2012-09" db="EMBL/GenBank/DDBJ databases">
        <title>Genome Sequence of alkane-degrading Bacterium Alcanivorax sp. 521-1.</title>
        <authorList>
            <person name="Lai Q."/>
            <person name="Shao Z."/>
        </authorList>
    </citation>
    <scope>NUCLEOTIDE SEQUENCE [LARGE SCALE GENOMIC DNA]</scope>
    <source>
        <strain evidence="8 9">521-1</strain>
    </source>
</reference>
<feature type="transmembrane region" description="Helical" evidence="7">
    <location>
        <begin position="65"/>
        <end position="85"/>
    </location>
</feature>
<dbReference type="RefSeq" id="WP_194865675.1">
    <property type="nucleotide sequence ID" value="NZ_ARXX01000046.1"/>
</dbReference>
<feature type="transmembrane region" description="Helical" evidence="7">
    <location>
        <begin position="206"/>
        <end position="226"/>
    </location>
</feature>
<keyword evidence="3 7" id="KW-0812">Transmembrane</keyword>
<evidence type="ECO:0000256" key="2">
    <source>
        <dbReference type="ARBA" id="ARBA00022475"/>
    </source>
</evidence>
<feature type="transmembrane region" description="Helical" evidence="7">
    <location>
        <begin position="91"/>
        <end position="116"/>
    </location>
</feature>
<keyword evidence="9" id="KW-1185">Reference proteome</keyword>
<feature type="transmembrane region" description="Helical" evidence="7">
    <location>
        <begin position="38"/>
        <end position="58"/>
    </location>
</feature>
<sequence length="403" mass="43646">MMQRLLSGDYPRSRALTALLLIIGASLALGPFLFPGVRAFSMLGMICVFIIVVASYDLMLGYTHIVSFAHTMFFGIGAYGVAMATDALGNGYGAVLAGIGGAVLLTILLSLLLGLLSLRVKAIFFALVTLAVAFAFLSLVTQLYNLTGGEDGLAVRVPRELGPAFRPFDEPWVGFDVVGFFSGLFSDPANAFKDALFDVRVNGRHLVYYIAFLSAVAVFLFLLRMVNSPFGRVLQAIRENEFRAQALGYRTVFYRTAAVIVSAVLATLAGVLFALINRYVNPENTLNFELMVFILLMCVIGGMGTLYGAVVGTALFLLAQNYLQDLLKLLAGQVEKGSMLAELVGPESWLLWFGLLFVLSVYFFPSGIVGQLRLWAARRRQRRAGNGGASRDGVAAQGERHAS</sequence>
<comment type="subcellular location">
    <subcellularLocation>
        <location evidence="1">Cell inner membrane</location>
        <topology evidence="1">Multi-pass membrane protein</topology>
    </subcellularLocation>
</comment>
<dbReference type="Pfam" id="PF02653">
    <property type="entry name" value="BPD_transp_2"/>
    <property type="match status" value="1"/>
</dbReference>
<feature type="transmembrane region" description="Helical" evidence="7">
    <location>
        <begin position="252"/>
        <end position="276"/>
    </location>
</feature>
<dbReference type="PANTHER" id="PTHR30482:SF17">
    <property type="entry name" value="ABC TRANSPORTER ATP-BINDING PROTEIN"/>
    <property type="match status" value="1"/>
</dbReference>
<proteinExistence type="predicted"/>
<keyword evidence="4 7" id="KW-1133">Transmembrane helix</keyword>
<organism evidence="8 9">
    <name type="scientific">Alloalcanivorax profundimaris</name>
    <dbReference type="NCBI Taxonomy" id="2735259"/>
    <lineage>
        <taxon>Bacteria</taxon>
        <taxon>Pseudomonadati</taxon>
        <taxon>Pseudomonadota</taxon>
        <taxon>Gammaproteobacteria</taxon>
        <taxon>Oceanospirillales</taxon>
        <taxon>Alcanivoracaceae</taxon>
        <taxon>Alloalcanivorax</taxon>
    </lineage>
</organism>
<feature type="transmembrane region" description="Helical" evidence="7">
    <location>
        <begin position="123"/>
        <end position="144"/>
    </location>
</feature>
<feature type="region of interest" description="Disordered" evidence="6">
    <location>
        <begin position="384"/>
        <end position="403"/>
    </location>
</feature>
<keyword evidence="5 7" id="KW-0472">Membrane</keyword>
<protein>
    <submittedName>
        <fullName evidence="8">High-affinity branched-chain amino acid transport system permease protein LivM (LIV-I protein M)</fullName>
    </submittedName>
</protein>
<accession>A0ABS0ATJ9</accession>
<evidence type="ECO:0000313" key="9">
    <source>
        <dbReference type="Proteomes" id="UP000662703"/>
    </source>
</evidence>
<dbReference type="Proteomes" id="UP000662703">
    <property type="component" value="Unassembled WGS sequence"/>
</dbReference>
<dbReference type="InterPro" id="IPR043428">
    <property type="entry name" value="LivM-like"/>
</dbReference>
<evidence type="ECO:0000313" key="8">
    <source>
        <dbReference type="EMBL" id="MBF5057448.1"/>
    </source>
</evidence>
<evidence type="ECO:0000256" key="1">
    <source>
        <dbReference type="ARBA" id="ARBA00004429"/>
    </source>
</evidence>
<feature type="transmembrane region" description="Helical" evidence="7">
    <location>
        <begin position="288"/>
        <end position="319"/>
    </location>
</feature>
<dbReference type="CDD" id="cd06581">
    <property type="entry name" value="TM_PBP1_LivM_like"/>
    <property type="match status" value="1"/>
</dbReference>
<evidence type="ECO:0000256" key="3">
    <source>
        <dbReference type="ARBA" id="ARBA00022692"/>
    </source>
</evidence>
<feature type="transmembrane region" description="Helical" evidence="7">
    <location>
        <begin position="164"/>
        <end position="185"/>
    </location>
</feature>
<gene>
    <name evidence="8" type="ORF">Y5W_02742</name>
</gene>
<evidence type="ECO:0000256" key="7">
    <source>
        <dbReference type="SAM" id="Phobius"/>
    </source>
</evidence>
<evidence type="ECO:0000256" key="6">
    <source>
        <dbReference type="SAM" id="MobiDB-lite"/>
    </source>
</evidence>
<comment type="caution">
    <text evidence="8">The sequence shown here is derived from an EMBL/GenBank/DDBJ whole genome shotgun (WGS) entry which is preliminary data.</text>
</comment>
<evidence type="ECO:0000256" key="4">
    <source>
        <dbReference type="ARBA" id="ARBA00022989"/>
    </source>
</evidence>
<dbReference type="InterPro" id="IPR001851">
    <property type="entry name" value="ABC_transp_permease"/>
</dbReference>
<keyword evidence="2" id="KW-1003">Cell membrane</keyword>